<organism evidence="2">
    <name type="scientific">Echinococcus granulosus</name>
    <name type="common">Hydatid tapeworm</name>
    <dbReference type="NCBI Taxonomy" id="6210"/>
    <lineage>
        <taxon>Eukaryota</taxon>
        <taxon>Metazoa</taxon>
        <taxon>Spiralia</taxon>
        <taxon>Lophotrochozoa</taxon>
        <taxon>Platyhelminthes</taxon>
        <taxon>Cestoda</taxon>
        <taxon>Eucestoda</taxon>
        <taxon>Cyclophyllidea</taxon>
        <taxon>Taeniidae</taxon>
        <taxon>Echinococcus</taxon>
        <taxon>Echinococcus granulosus group</taxon>
    </lineage>
</organism>
<dbReference type="AlphaFoldDB" id="A0A068WVZ8"/>
<feature type="region of interest" description="Disordered" evidence="1">
    <location>
        <begin position="26"/>
        <end position="50"/>
    </location>
</feature>
<evidence type="ECO:0000313" key="4">
    <source>
        <dbReference type="WBParaSite" id="EgrG_000129300"/>
    </source>
</evidence>
<dbReference type="WBParaSite" id="EgrG_000129300">
    <property type="protein sequence ID" value="EgrG_000129300"/>
    <property type="gene ID" value="EgrG_000129300"/>
</dbReference>
<dbReference type="EMBL" id="LK028584">
    <property type="protein sequence ID" value="CDS21790.1"/>
    <property type="molecule type" value="Genomic_DNA"/>
</dbReference>
<proteinExistence type="predicted"/>
<reference evidence="4" key="3">
    <citation type="submission" date="2020-10" db="UniProtKB">
        <authorList>
            <consortium name="WormBaseParasite"/>
        </authorList>
    </citation>
    <scope>IDENTIFICATION</scope>
</reference>
<evidence type="ECO:0000256" key="1">
    <source>
        <dbReference type="SAM" id="MobiDB-lite"/>
    </source>
</evidence>
<name>A0A068WVZ8_ECHGR</name>
<evidence type="ECO:0000313" key="3">
    <source>
        <dbReference type="Proteomes" id="UP000492820"/>
    </source>
</evidence>
<gene>
    <name evidence="2" type="ORF">EgrG_000129300</name>
</gene>
<evidence type="ECO:0000313" key="2">
    <source>
        <dbReference type="EMBL" id="CDS21790.1"/>
    </source>
</evidence>
<dbReference type="Proteomes" id="UP000492820">
    <property type="component" value="Unassembled WGS sequence"/>
</dbReference>
<sequence length="90" mass="10040">MWIRTGLSIKAKNNPIYYSYARKVGGRGGTLHSQKRVWQSTRQGEGKGREQTVATQLMAQFLAETTMVVQTASHSCHARGEDDCVQILKS</sequence>
<reference evidence="2" key="2">
    <citation type="submission" date="2014-06" db="EMBL/GenBank/DDBJ databases">
        <authorList>
            <person name="Aslett M."/>
        </authorList>
    </citation>
    <scope>NUCLEOTIDE SEQUENCE</scope>
</reference>
<protein>
    <submittedName>
        <fullName evidence="2 4">Expressed protein</fullName>
    </submittedName>
</protein>
<reference evidence="2 3" key="1">
    <citation type="journal article" date="2013" name="Nature">
        <title>The genomes of four tapeworm species reveal adaptations to parasitism.</title>
        <authorList>
            <person name="Tsai I.J."/>
            <person name="Zarowiecki M."/>
            <person name="Holroyd N."/>
            <person name="Garciarrubio A."/>
            <person name="Sanchez-Flores A."/>
            <person name="Brooks K.L."/>
            <person name="Tracey A."/>
            <person name="Bobes R.J."/>
            <person name="Fragoso G."/>
            <person name="Sciutto E."/>
            <person name="Aslett M."/>
            <person name="Beasley H."/>
            <person name="Bennett H.M."/>
            <person name="Cai J."/>
            <person name="Camicia F."/>
            <person name="Clark R."/>
            <person name="Cucher M."/>
            <person name="De Silva N."/>
            <person name="Day T.A."/>
            <person name="Deplazes P."/>
            <person name="Estrada K."/>
            <person name="Fernandez C."/>
            <person name="Holland P.W."/>
            <person name="Hou J."/>
            <person name="Hu S."/>
            <person name="Huckvale T."/>
            <person name="Hung S.S."/>
            <person name="Kamenetzky L."/>
            <person name="Keane J.A."/>
            <person name="Kiss F."/>
            <person name="Koziol U."/>
            <person name="Lambert O."/>
            <person name="Liu K."/>
            <person name="Luo X."/>
            <person name="Luo Y."/>
            <person name="Macchiaroli N."/>
            <person name="Nichol S."/>
            <person name="Paps J."/>
            <person name="Parkinson J."/>
            <person name="Pouchkina-Stantcheva N."/>
            <person name="Riddiford N."/>
            <person name="Rosenzvit M."/>
            <person name="Salinas G."/>
            <person name="Wasmuth J.D."/>
            <person name="Zamanian M."/>
            <person name="Zheng Y."/>
            <person name="Cai X."/>
            <person name="Soberon X."/>
            <person name="Olson P.D."/>
            <person name="Laclette J.P."/>
            <person name="Brehm K."/>
            <person name="Berriman M."/>
            <person name="Garciarrubio A."/>
            <person name="Bobes R.J."/>
            <person name="Fragoso G."/>
            <person name="Sanchez-Flores A."/>
            <person name="Estrada K."/>
            <person name="Cevallos M.A."/>
            <person name="Morett E."/>
            <person name="Gonzalez V."/>
            <person name="Portillo T."/>
            <person name="Ochoa-Leyva A."/>
            <person name="Jose M.V."/>
            <person name="Sciutto E."/>
            <person name="Landa A."/>
            <person name="Jimenez L."/>
            <person name="Valdes V."/>
            <person name="Carrero J.C."/>
            <person name="Larralde C."/>
            <person name="Morales-Montor J."/>
            <person name="Limon-Lason J."/>
            <person name="Soberon X."/>
            <person name="Laclette J.P."/>
        </authorList>
    </citation>
    <scope>NUCLEOTIDE SEQUENCE [LARGE SCALE GENOMIC DNA]</scope>
</reference>
<accession>A0A068WVZ8</accession>